<dbReference type="PROSITE" id="PS51071">
    <property type="entry name" value="HTH_RPIR"/>
    <property type="match status" value="1"/>
</dbReference>
<evidence type="ECO:0000256" key="2">
    <source>
        <dbReference type="SAM" id="MobiDB-lite"/>
    </source>
</evidence>
<dbReference type="Gene3D" id="3.40.50.10490">
    <property type="entry name" value="Glucose-6-phosphate isomerase like protein, domain 1"/>
    <property type="match status" value="1"/>
</dbReference>
<dbReference type="GO" id="GO:0003700">
    <property type="term" value="F:DNA-binding transcription factor activity"/>
    <property type="evidence" value="ECO:0007669"/>
    <property type="project" value="InterPro"/>
</dbReference>
<dbReference type="Gene3D" id="1.10.10.10">
    <property type="entry name" value="Winged helix-like DNA-binding domain superfamily/Winged helix DNA-binding domain"/>
    <property type="match status" value="1"/>
</dbReference>
<proteinExistence type="predicted"/>
<dbReference type="InterPro" id="IPR000281">
    <property type="entry name" value="HTH_RpiR"/>
</dbReference>
<sequence>MQTTGAGDGCRRRVRATNLSDNSQPQSPATTLQTLMASHVKKSFVGRIRDQLDQLSPSERRLAEFALDLPGDLAGYSASELAALAQVSNATVTRFVRRLGYESFDEARKHVRSEQRAGSPLAMAATTAVSEAAADDLVGAQRQQSLANIDATYRRLSSNEIEQIAAAILAARKVWVVGFRSSHPLAMYLRWQLLQIVPSAQVIPGAGETLGEHLAGIGADDVVIVFALRRRVRQMSSVVAQLAKACPSLVYVTERAASSKPSSRAAAPAPAKWTLQCDVQGPGVLDNHTAVIGLCHLIVTQVMTMAGNPGRRHLGLVEAFHDSLDEI</sequence>
<evidence type="ECO:0000313" key="4">
    <source>
        <dbReference type="EMBL" id="VVE73581.1"/>
    </source>
</evidence>
<protein>
    <submittedName>
        <fullName evidence="4">DNA-binding protein</fullName>
    </submittedName>
</protein>
<organism evidence="4 5">
    <name type="scientific">Pandoraea captiosa</name>
    <dbReference type="NCBI Taxonomy" id="2508302"/>
    <lineage>
        <taxon>Bacteria</taxon>
        <taxon>Pseudomonadati</taxon>
        <taxon>Pseudomonadota</taxon>
        <taxon>Betaproteobacteria</taxon>
        <taxon>Burkholderiales</taxon>
        <taxon>Burkholderiaceae</taxon>
        <taxon>Pandoraea</taxon>
    </lineage>
</organism>
<feature type="domain" description="HTH rpiR-type" evidence="3">
    <location>
        <begin position="42"/>
        <end position="118"/>
    </location>
</feature>
<dbReference type="PANTHER" id="PTHR30514">
    <property type="entry name" value="GLUCOKINASE"/>
    <property type="match status" value="1"/>
</dbReference>
<dbReference type="EMBL" id="CABPSQ010000012">
    <property type="protein sequence ID" value="VVE73581.1"/>
    <property type="molecule type" value="Genomic_DNA"/>
</dbReference>
<dbReference type="Proteomes" id="UP000414136">
    <property type="component" value="Unassembled WGS sequence"/>
</dbReference>
<dbReference type="PANTHER" id="PTHR30514:SF18">
    <property type="entry name" value="RPIR-FAMILY TRANSCRIPTIONAL REGULATOR"/>
    <property type="match status" value="1"/>
</dbReference>
<keyword evidence="1" id="KW-0324">Glycolysis</keyword>
<dbReference type="InterPro" id="IPR009057">
    <property type="entry name" value="Homeodomain-like_sf"/>
</dbReference>
<dbReference type="InterPro" id="IPR046348">
    <property type="entry name" value="SIS_dom_sf"/>
</dbReference>
<name>A0A5E5AIM9_9BURK</name>
<dbReference type="SUPFAM" id="SSF53697">
    <property type="entry name" value="SIS domain"/>
    <property type="match status" value="1"/>
</dbReference>
<dbReference type="SUPFAM" id="SSF46689">
    <property type="entry name" value="Homeodomain-like"/>
    <property type="match status" value="1"/>
</dbReference>
<dbReference type="InterPro" id="IPR001347">
    <property type="entry name" value="SIS_dom"/>
</dbReference>
<dbReference type="AlphaFoldDB" id="A0A5E5AIM9"/>
<keyword evidence="4" id="KW-0238">DNA-binding</keyword>
<evidence type="ECO:0000313" key="5">
    <source>
        <dbReference type="Proteomes" id="UP000414136"/>
    </source>
</evidence>
<feature type="compositionally biased region" description="Polar residues" evidence="2">
    <location>
        <begin position="17"/>
        <end position="29"/>
    </location>
</feature>
<dbReference type="InterPro" id="IPR036388">
    <property type="entry name" value="WH-like_DNA-bd_sf"/>
</dbReference>
<dbReference type="Pfam" id="PF01418">
    <property type="entry name" value="HTH_6"/>
    <property type="match status" value="1"/>
</dbReference>
<feature type="region of interest" description="Disordered" evidence="2">
    <location>
        <begin position="1"/>
        <end position="29"/>
    </location>
</feature>
<accession>A0A5E5AIM9</accession>
<evidence type="ECO:0000256" key="1">
    <source>
        <dbReference type="ARBA" id="ARBA00023152"/>
    </source>
</evidence>
<dbReference type="GO" id="GO:0097367">
    <property type="term" value="F:carbohydrate derivative binding"/>
    <property type="evidence" value="ECO:0007669"/>
    <property type="project" value="InterPro"/>
</dbReference>
<gene>
    <name evidence="4" type="ORF">PCA31118_04574</name>
</gene>
<dbReference type="GO" id="GO:0006096">
    <property type="term" value="P:glycolytic process"/>
    <property type="evidence" value="ECO:0007669"/>
    <property type="project" value="UniProtKB-KW"/>
</dbReference>
<keyword evidence="5" id="KW-1185">Reference proteome</keyword>
<evidence type="ECO:0000259" key="3">
    <source>
        <dbReference type="PROSITE" id="PS51071"/>
    </source>
</evidence>
<reference evidence="4 5" key="1">
    <citation type="submission" date="2019-08" db="EMBL/GenBank/DDBJ databases">
        <authorList>
            <person name="Peeters C."/>
        </authorList>
    </citation>
    <scope>NUCLEOTIDE SEQUENCE [LARGE SCALE GENOMIC DNA]</scope>
    <source>
        <strain evidence="4 5">LMG 31118</strain>
    </source>
</reference>
<dbReference type="GO" id="GO:0003677">
    <property type="term" value="F:DNA binding"/>
    <property type="evidence" value="ECO:0007669"/>
    <property type="project" value="UniProtKB-KW"/>
</dbReference>
<dbReference type="Pfam" id="PF01380">
    <property type="entry name" value="SIS"/>
    <property type="match status" value="1"/>
</dbReference>
<dbReference type="InterPro" id="IPR047640">
    <property type="entry name" value="RpiR-like"/>
</dbReference>